<dbReference type="InterPro" id="IPR006179">
    <property type="entry name" value="5_nucleotidase/apyrase"/>
</dbReference>
<evidence type="ECO:0000259" key="2">
    <source>
        <dbReference type="Pfam" id="PF02872"/>
    </source>
</evidence>
<dbReference type="PRINTS" id="PR01607">
    <property type="entry name" value="APYRASEFAMLY"/>
</dbReference>
<name>L1QF10_9CLOT</name>
<dbReference type="GO" id="GO:0009166">
    <property type="term" value="P:nucleotide catabolic process"/>
    <property type="evidence" value="ECO:0007669"/>
    <property type="project" value="InterPro"/>
</dbReference>
<evidence type="ECO:0000256" key="1">
    <source>
        <dbReference type="SAM" id="Phobius"/>
    </source>
</evidence>
<dbReference type="STRING" id="545697.HMPREF0216_02211"/>
<protein>
    <submittedName>
        <fullName evidence="3">5'-nucleotidase protein</fullName>
    </submittedName>
</protein>
<comment type="caution">
    <text evidence="3">The sequence shown here is derived from an EMBL/GenBank/DDBJ whole genome shotgun (WGS) entry which is preliminary data.</text>
</comment>
<dbReference type="HOGENOM" id="CLU_005854_6_0_9"/>
<accession>L1QF10</accession>
<dbReference type="Gene3D" id="3.90.780.10">
    <property type="entry name" value="5'-Nucleotidase, C-terminal domain"/>
    <property type="match status" value="2"/>
</dbReference>
<dbReference type="CDD" id="cd00845">
    <property type="entry name" value="MPP_UshA_N_like"/>
    <property type="match status" value="1"/>
</dbReference>
<dbReference type="InterPro" id="IPR036907">
    <property type="entry name" value="5'-Nucleotdase_C_sf"/>
</dbReference>
<dbReference type="PANTHER" id="PTHR11575:SF24">
    <property type="entry name" value="5'-NUCLEOTIDASE"/>
    <property type="match status" value="1"/>
</dbReference>
<dbReference type="SUPFAM" id="SSF56300">
    <property type="entry name" value="Metallo-dependent phosphatases"/>
    <property type="match status" value="2"/>
</dbReference>
<keyword evidence="1" id="KW-0812">Transmembrane</keyword>
<keyword evidence="4" id="KW-1185">Reference proteome</keyword>
<evidence type="ECO:0000313" key="3">
    <source>
        <dbReference type="EMBL" id="EKY26172.1"/>
    </source>
</evidence>
<proteinExistence type="predicted"/>
<reference evidence="3 4" key="1">
    <citation type="submission" date="2012-05" db="EMBL/GenBank/DDBJ databases">
        <authorList>
            <person name="Weinstock G."/>
            <person name="Sodergren E."/>
            <person name="Lobos E.A."/>
            <person name="Fulton L."/>
            <person name="Fulton R."/>
            <person name="Courtney L."/>
            <person name="Fronick C."/>
            <person name="O'Laughlin M."/>
            <person name="Godfrey J."/>
            <person name="Wilson R.M."/>
            <person name="Miner T."/>
            <person name="Farmer C."/>
            <person name="Delehaunty K."/>
            <person name="Cordes M."/>
            <person name="Minx P."/>
            <person name="Tomlinson C."/>
            <person name="Chen J."/>
            <person name="Wollam A."/>
            <person name="Pepin K.H."/>
            <person name="Bhonagiri V."/>
            <person name="Zhang X."/>
            <person name="Suruliraj S."/>
            <person name="Warren W."/>
            <person name="Mitreva M."/>
            <person name="Mardis E.R."/>
            <person name="Wilson R.K."/>
        </authorList>
    </citation>
    <scope>NUCLEOTIDE SEQUENCE [LARGE SCALE GENOMIC DNA]</scope>
    <source>
        <strain evidence="3 4">DSM 1785</strain>
    </source>
</reference>
<dbReference type="SUPFAM" id="SSF55816">
    <property type="entry name" value="5'-nucleotidase (syn. UDP-sugar hydrolase), C-terminal domain"/>
    <property type="match status" value="2"/>
</dbReference>
<keyword evidence="1" id="KW-1133">Transmembrane helix</keyword>
<dbReference type="InterPro" id="IPR008334">
    <property type="entry name" value="5'-Nucleotdase_C"/>
</dbReference>
<feature type="transmembrane region" description="Helical" evidence="1">
    <location>
        <begin position="1142"/>
        <end position="1159"/>
    </location>
</feature>
<dbReference type="PANTHER" id="PTHR11575">
    <property type="entry name" value="5'-NUCLEOTIDASE-RELATED"/>
    <property type="match status" value="1"/>
</dbReference>
<dbReference type="Gene3D" id="3.60.21.10">
    <property type="match status" value="2"/>
</dbReference>
<gene>
    <name evidence="3" type="ORF">HMPREF0216_02211</name>
</gene>
<dbReference type="AlphaFoldDB" id="L1QF10"/>
<dbReference type="Pfam" id="PF02872">
    <property type="entry name" value="5_nucleotid_C"/>
    <property type="match status" value="2"/>
</dbReference>
<feature type="domain" description="5'-Nucleotidase C-terminal" evidence="2">
    <location>
        <begin position="364"/>
        <end position="516"/>
    </location>
</feature>
<dbReference type="GO" id="GO:0016787">
    <property type="term" value="F:hydrolase activity"/>
    <property type="evidence" value="ECO:0007669"/>
    <property type="project" value="InterPro"/>
</dbReference>
<evidence type="ECO:0000313" key="4">
    <source>
        <dbReference type="Proteomes" id="UP000010420"/>
    </source>
</evidence>
<dbReference type="eggNOG" id="COG0737">
    <property type="taxonomic scope" value="Bacteria"/>
</dbReference>
<organism evidence="3 4">
    <name type="scientific">Clostridium celatum DSM 1785</name>
    <dbReference type="NCBI Taxonomy" id="545697"/>
    <lineage>
        <taxon>Bacteria</taxon>
        <taxon>Bacillati</taxon>
        <taxon>Bacillota</taxon>
        <taxon>Clostridia</taxon>
        <taxon>Eubacteriales</taxon>
        <taxon>Clostridiaceae</taxon>
        <taxon>Clostridium</taxon>
    </lineage>
</organism>
<sequence length="1165" mass="131494">MMGYKMNIKRKSKRKIFITTLLTMIIYILSLNEINALVKLDKNLKIQIIATSNLNGKFTAYEYSKNMNVDGGLTQISTLIKEEMDNNKNTVIIDNGDSIRGNYSNLFSEDKENPMILAMNKIGYDVLNLGEGELNLGIDKVNSFKNQSQNKVNIICSNLYKNGERVFDGYAIKDLDNNIKVAIIGIVLPEIEKKYDNKLNGCTLKNPIDEVGIVIDEIKSKGGADLYILSANISVREEKNSDENLIRKIAERYDNISAIVIGDECEIEEVEKINNAIVIKPNSNGESIGKIEITLEKIDNEYKIVNEESEIIPTASVIEDEELTEEVKSYHERLVIDATKKIGVLDKDLVEKDNIKGIPQSIVSDQGLTDFINEVQLYYSRKQLEELDIDVDNIYHVSAANIFESTSNIEEGNITKADIYNIYGNDNNLSTIKITGKQLKKLMEWSVAIYNKFQEGDLTISLNEKRKIYQYYMFDGISYEINISNDINDRIENLIFEKDKKEVKDDDTVYLAINNLSSKSIIDSEINSVFHGESYEKICDTSNYRISAIRDLIFDYIINVNNGEIKRNVDENWKLTGVKYDNEKREVAMRLINEEKLKIMKSSDEKNPIIKSITWDDVIEVSDKTIDIIAFNDFHGSLQEGDKSIGAAKLLTLIKEKQSLKSDDYDSFIVSTGDVYGGAPISTLTYGKAVSEFLKEMDLTVSSIGIHEFDLGIDKIKAWQREGEFSFLAANIVDKESRNPISWIEPYSVIESNGLKIGVIGVTTPEIVSRIKDENIENLEFISPESVINKYAKKLKEEEKVNAVVVLGYLEAIQNKITDKVEGEVTELAKSIYNVDAIITGSNGKYISGSVNNIPIVEAGGNGEGLSNLKFTFNVEGKLLNVEGISEKICKTDEKIIANDNMERIIKSYEEELSDILLEKIAYLDRDLDYDKDNGLTYIGMVIAESLRRIANTDIVLIDGREITGGLEQGEVTVEDLYTIVPYDNELVTINLTGEEIKNIIEDKIKLNDNECVQFAGINVYYDESREIGKGVTSIKLTNGTSLDMNRSYKVLISDFMLSSKTENSVANNEEVMENNINIRNSIMELWKNEGINFEVENLLVVEESQCYNYINKDEKKYYSKGSIEESKGINEKLPITGGVNSIYIIISANIIMISGMCIKKKRLK</sequence>
<dbReference type="Proteomes" id="UP000010420">
    <property type="component" value="Unassembled WGS sequence"/>
</dbReference>
<dbReference type="EMBL" id="AMEZ01000059">
    <property type="protein sequence ID" value="EKY26172.1"/>
    <property type="molecule type" value="Genomic_DNA"/>
</dbReference>
<feature type="domain" description="5'-Nucleotidase C-terminal" evidence="2">
    <location>
        <begin position="932"/>
        <end position="1062"/>
    </location>
</feature>
<keyword evidence="1" id="KW-0472">Membrane</keyword>
<dbReference type="PATRIC" id="fig|545697.3.peg.2173"/>
<dbReference type="InterPro" id="IPR029052">
    <property type="entry name" value="Metallo-depent_PP-like"/>
</dbReference>